<comment type="caution">
    <text evidence="1">The sequence shown here is derived from an EMBL/GenBank/DDBJ whole genome shotgun (WGS) entry which is preliminary data.</text>
</comment>
<proteinExistence type="predicted"/>
<accession>A0A5B7HL25</accession>
<evidence type="ECO:0000313" key="2">
    <source>
        <dbReference type="Proteomes" id="UP000324222"/>
    </source>
</evidence>
<name>A0A5B7HL25_PORTR</name>
<protein>
    <submittedName>
        <fullName evidence="1">Uncharacterized protein</fullName>
    </submittedName>
</protein>
<sequence length="54" mass="6047">MDSTLPAPASSTRVHEACIASRLAVRKRLSHWCILVSPRQCYQSLWGKTRPALP</sequence>
<gene>
    <name evidence="1" type="ORF">E2C01_064891</name>
</gene>
<evidence type="ECO:0000313" key="1">
    <source>
        <dbReference type="EMBL" id="MPC70636.1"/>
    </source>
</evidence>
<reference evidence="1 2" key="1">
    <citation type="submission" date="2019-05" db="EMBL/GenBank/DDBJ databases">
        <title>Another draft genome of Portunus trituberculatus and its Hox gene families provides insights of decapod evolution.</title>
        <authorList>
            <person name="Jeong J.-H."/>
            <person name="Song I."/>
            <person name="Kim S."/>
            <person name="Choi T."/>
            <person name="Kim D."/>
            <person name="Ryu S."/>
            <person name="Kim W."/>
        </authorList>
    </citation>
    <scope>NUCLEOTIDE SEQUENCE [LARGE SCALE GENOMIC DNA]</scope>
    <source>
        <tissue evidence="1">Muscle</tissue>
    </source>
</reference>
<dbReference type="EMBL" id="VSRR010031473">
    <property type="protein sequence ID" value="MPC70636.1"/>
    <property type="molecule type" value="Genomic_DNA"/>
</dbReference>
<organism evidence="1 2">
    <name type="scientific">Portunus trituberculatus</name>
    <name type="common">Swimming crab</name>
    <name type="synonym">Neptunus trituberculatus</name>
    <dbReference type="NCBI Taxonomy" id="210409"/>
    <lineage>
        <taxon>Eukaryota</taxon>
        <taxon>Metazoa</taxon>
        <taxon>Ecdysozoa</taxon>
        <taxon>Arthropoda</taxon>
        <taxon>Crustacea</taxon>
        <taxon>Multicrustacea</taxon>
        <taxon>Malacostraca</taxon>
        <taxon>Eumalacostraca</taxon>
        <taxon>Eucarida</taxon>
        <taxon>Decapoda</taxon>
        <taxon>Pleocyemata</taxon>
        <taxon>Brachyura</taxon>
        <taxon>Eubrachyura</taxon>
        <taxon>Portunoidea</taxon>
        <taxon>Portunidae</taxon>
        <taxon>Portuninae</taxon>
        <taxon>Portunus</taxon>
    </lineage>
</organism>
<dbReference type="Proteomes" id="UP000324222">
    <property type="component" value="Unassembled WGS sequence"/>
</dbReference>
<keyword evidence="2" id="KW-1185">Reference proteome</keyword>
<dbReference type="AlphaFoldDB" id="A0A5B7HL25"/>